<organism evidence="1 2">
    <name type="scientific">Candidatus Electrothrix aarhusensis</name>
    <dbReference type="NCBI Taxonomy" id="1859131"/>
    <lineage>
        <taxon>Bacteria</taxon>
        <taxon>Pseudomonadati</taxon>
        <taxon>Thermodesulfobacteriota</taxon>
        <taxon>Desulfobulbia</taxon>
        <taxon>Desulfobulbales</taxon>
        <taxon>Desulfobulbaceae</taxon>
        <taxon>Candidatus Electrothrix</taxon>
    </lineage>
</organism>
<name>A0A3S3UBE0_9BACT</name>
<evidence type="ECO:0000313" key="1">
    <source>
        <dbReference type="EMBL" id="RWX47942.1"/>
    </source>
</evidence>
<reference evidence="1 2" key="1">
    <citation type="submission" date="2017-01" db="EMBL/GenBank/DDBJ databases">
        <title>The cable genome- insights into the physiology and evolution of filamentous bacteria capable of sulfide oxidation via long distance electron transfer.</title>
        <authorList>
            <person name="Schreiber L."/>
            <person name="Bjerg J.T."/>
            <person name="Boggild A."/>
            <person name="Van De Vossenberg J."/>
            <person name="Meysman F."/>
            <person name="Nielsen L.P."/>
            <person name="Schramm A."/>
            <person name="Kjeldsen K.U."/>
        </authorList>
    </citation>
    <scope>NUCLEOTIDE SEQUENCE [LARGE SCALE GENOMIC DNA]</scope>
    <source>
        <strain evidence="1">MCF</strain>
    </source>
</reference>
<dbReference type="EMBL" id="MTKO01000013">
    <property type="protein sequence ID" value="RWX47942.1"/>
    <property type="molecule type" value="Genomic_DNA"/>
</dbReference>
<evidence type="ECO:0000313" key="2">
    <source>
        <dbReference type="Proteomes" id="UP000287853"/>
    </source>
</evidence>
<comment type="caution">
    <text evidence="1">The sequence shown here is derived from an EMBL/GenBank/DDBJ whole genome shotgun (WGS) entry which is preliminary data.</text>
</comment>
<keyword evidence="2" id="KW-1185">Reference proteome</keyword>
<protein>
    <submittedName>
        <fullName evidence="1">Uncharacterized protein</fullName>
    </submittedName>
</protein>
<dbReference type="AlphaFoldDB" id="A0A3S3UBE0"/>
<accession>A0A3S3UBE0</accession>
<dbReference type="Proteomes" id="UP000287853">
    <property type="component" value="Unassembled WGS sequence"/>
</dbReference>
<proteinExistence type="predicted"/>
<gene>
    <name evidence="1" type="ORF">H206_05475</name>
</gene>
<sequence length="44" mass="5274">MYSWIKKGIPGSVLYRFGDFFCPHVRPIDDHLERTDTLFPELYL</sequence>